<dbReference type="FunFam" id="3.30.420.10:FF:000045">
    <property type="entry name" value="3'-5' exonuclease DinG"/>
    <property type="match status" value="1"/>
</dbReference>
<sequence>MYAIVDIETTGGFAGKSRITEIAAYIHDGEKVIDEFQTLVNPQQVVPGYITGLTGITQEMVDSAPTFSEIAEKFNSLLQDKVFVAHNVHFDYSFIKKAFEQEGYLFVNKKLCTVRLSRQVYPNQRSYSLGNLCESLKIPIENRHRAAGDAKATTILFEKILEENPDAVRNALKRNSKETTLPPNLPKQEFLALPEQPGVYYFLDEKSNVIYVGKAVNIKKRITSHFSGTSKNGRNQYIRNEVHHIDYQLTGNELVALVLESQEIKRLWPKYNRSQKYISNQWGIYIYEDREGYKRFNVSKKIKGVPPIIDFNSHADGFHYLMGVMKEFELCPKLCGIQKVTGECYDVKLGNCKGACCGEESVESYNSRLEEAIKSFDNDDRSLAILGEGRNEDEQTLIVIEKGAYLGFGFYDREQPFSSLEEAKLLIDLHKPTVEINNYLNSYINSADAKVVELK</sequence>
<evidence type="ECO:0000256" key="1">
    <source>
        <dbReference type="ARBA" id="ARBA00025483"/>
    </source>
</evidence>
<dbReference type="GO" id="GO:0006289">
    <property type="term" value="P:nucleotide-excision repair"/>
    <property type="evidence" value="ECO:0007669"/>
    <property type="project" value="InterPro"/>
</dbReference>
<dbReference type="SUPFAM" id="SSF53098">
    <property type="entry name" value="Ribonuclease H-like"/>
    <property type="match status" value="1"/>
</dbReference>
<dbReference type="EMBL" id="CP070608">
    <property type="protein sequence ID" value="QSE98314.1"/>
    <property type="molecule type" value="Genomic_DNA"/>
</dbReference>
<dbReference type="GO" id="GO:0008408">
    <property type="term" value="F:3'-5' exonuclease activity"/>
    <property type="evidence" value="ECO:0007669"/>
    <property type="project" value="TreeGrafter"/>
</dbReference>
<dbReference type="InterPro" id="IPR006054">
    <property type="entry name" value="DnaQ"/>
</dbReference>
<dbReference type="InterPro" id="IPR000305">
    <property type="entry name" value="GIY-YIG_endonuc"/>
</dbReference>
<dbReference type="Gene3D" id="3.30.420.10">
    <property type="entry name" value="Ribonuclease H-like superfamily/Ribonuclease H"/>
    <property type="match status" value="1"/>
</dbReference>
<dbReference type="PROSITE" id="PS50164">
    <property type="entry name" value="GIY_YIG"/>
    <property type="match status" value="1"/>
</dbReference>
<name>A0A974WI38_9BACT</name>
<dbReference type="GO" id="GO:0003887">
    <property type="term" value="F:DNA-directed DNA polymerase activity"/>
    <property type="evidence" value="ECO:0007669"/>
    <property type="project" value="InterPro"/>
</dbReference>
<dbReference type="KEGG" id="fuv:JR347_04340"/>
<gene>
    <name evidence="4" type="ORF">JR347_04340</name>
</gene>
<keyword evidence="5" id="KW-1185">Reference proteome</keyword>
<evidence type="ECO:0000259" key="3">
    <source>
        <dbReference type="PROSITE" id="PS50164"/>
    </source>
</evidence>
<dbReference type="SMART" id="SM00479">
    <property type="entry name" value="EXOIII"/>
    <property type="match status" value="1"/>
</dbReference>
<organism evidence="4 5">
    <name type="scientific">Fulvivirga lutea</name>
    <dbReference type="NCBI Taxonomy" id="2810512"/>
    <lineage>
        <taxon>Bacteria</taxon>
        <taxon>Pseudomonadati</taxon>
        <taxon>Bacteroidota</taxon>
        <taxon>Cytophagia</taxon>
        <taxon>Cytophagales</taxon>
        <taxon>Fulvivirgaceae</taxon>
        <taxon>Fulvivirga</taxon>
    </lineage>
</organism>
<reference evidence="4" key="1">
    <citation type="submission" date="2021-02" db="EMBL/GenBank/DDBJ databases">
        <title>Fulvivirga sp. S481 isolated from sea water.</title>
        <authorList>
            <person name="Bae S.S."/>
            <person name="Baek K."/>
        </authorList>
    </citation>
    <scope>NUCLEOTIDE SEQUENCE</scope>
    <source>
        <strain evidence="4">S481</strain>
    </source>
</reference>
<proteinExistence type="predicted"/>
<dbReference type="CDD" id="cd10434">
    <property type="entry name" value="GIY-YIG_UvrC_Cho"/>
    <property type="match status" value="1"/>
</dbReference>
<feature type="domain" description="GIY-YIG" evidence="3">
    <location>
        <begin position="195"/>
        <end position="273"/>
    </location>
</feature>
<dbReference type="InterPro" id="IPR047296">
    <property type="entry name" value="GIY-YIG_UvrC_Cho"/>
</dbReference>
<evidence type="ECO:0000313" key="4">
    <source>
        <dbReference type="EMBL" id="QSE98314.1"/>
    </source>
</evidence>
<evidence type="ECO:0000256" key="2">
    <source>
        <dbReference type="ARBA" id="ARBA00026073"/>
    </source>
</evidence>
<comment type="function">
    <text evidence="1">DNA polymerase III is a complex, multichain enzyme responsible for most of the replicative synthesis in bacteria. The epsilon subunit contain the editing function and is a proofreading 3'-5' exonuclease.</text>
</comment>
<protein>
    <submittedName>
        <fullName evidence="4">GIY-YIG nuclease family protein</fullName>
    </submittedName>
</protein>
<dbReference type="PANTHER" id="PTHR30231">
    <property type="entry name" value="DNA POLYMERASE III SUBUNIT EPSILON"/>
    <property type="match status" value="1"/>
</dbReference>
<dbReference type="Gene3D" id="3.40.1440.10">
    <property type="entry name" value="GIY-YIG endonuclease"/>
    <property type="match status" value="1"/>
</dbReference>
<dbReference type="Pfam" id="PF01541">
    <property type="entry name" value="GIY-YIG"/>
    <property type="match status" value="1"/>
</dbReference>
<dbReference type="RefSeq" id="WP_205722829.1">
    <property type="nucleotide sequence ID" value="NZ_CP070608.1"/>
</dbReference>
<dbReference type="Proteomes" id="UP000662783">
    <property type="component" value="Chromosome"/>
</dbReference>
<dbReference type="NCBIfam" id="TIGR00573">
    <property type="entry name" value="dnaq"/>
    <property type="match status" value="1"/>
</dbReference>
<evidence type="ECO:0000313" key="5">
    <source>
        <dbReference type="Proteomes" id="UP000662783"/>
    </source>
</evidence>
<dbReference type="Pfam" id="PF00929">
    <property type="entry name" value="RNase_T"/>
    <property type="match status" value="1"/>
</dbReference>
<dbReference type="GO" id="GO:0005829">
    <property type="term" value="C:cytosol"/>
    <property type="evidence" value="ECO:0007669"/>
    <property type="project" value="TreeGrafter"/>
</dbReference>
<dbReference type="InterPro" id="IPR036397">
    <property type="entry name" value="RNaseH_sf"/>
</dbReference>
<dbReference type="InterPro" id="IPR012337">
    <property type="entry name" value="RNaseH-like_sf"/>
</dbReference>
<dbReference type="GO" id="GO:0045004">
    <property type="term" value="P:DNA replication proofreading"/>
    <property type="evidence" value="ECO:0007669"/>
    <property type="project" value="TreeGrafter"/>
</dbReference>
<dbReference type="GO" id="GO:0003677">
    <property type="term" value="F:DNA binding"/>
    <property type="evidence" value="ECO:0007669"/>
    <property type="project" value="InterPro"/>
</dbReference>
<dbReference type="AlphaFoldDB" id="A0A974WI38"/>
<dbReference type="CDD" id="cd06127">
    <property type="entry name" value="DEDDh"/>
    <property type="match status" value="1"/>
</dbReference>
<dbReference type="PANTHER" id="PTHR30231:SF41">
    <property type="entry name" value="DNA POLYMERASE III SUBUNIT EPSILON"/>
    <property type="match status" value="1"/>
</dbReference>
<dbReference type="InterPro" id="IPR013520">
    <property type="entry name" value="Ribonucl_H"/>
</dbReference>
<dbReference type="SMART" id="SM00465">
    <property type="entry name" value="GIYc"/>
    <property type="match status" value="1"/>
</dbReference>
<dbReference type="InterPro" id="IPR035901">
    <property type="entry name" value="GIY-YIG_endonuc_sf"/>
</dbReference>
<comment type="subunit">
    <text evidence="2">DNA polymerase III contains a core (composed of alpha, epsilon and theta chains) that associates with a tau subunit. This core dimerizes to form the POLIII' complex. PolIII' associates with the gamma complex (composed of gamma, delta, delta', psi and chi chains) and with the beta chain to form the complete DNA polymerase III complex.</text>
</comment>
<accession>A0A974WI38</accession>